<evidence type="ECO:0000256" key="7">
    <source>
        <dbReference type="SAM" id="Phobius"/>
    </source>
</evidence>
<evidence type="ECO:0000259" key="9">
    <source>
        <dbReference type="Pfam" id="PF21082"/>
    </source>
</evidence>
<dbReference type="Gene3D" id="1.10.287.1260">
    <property type="match status" value="1"/>
</dbReference>
<evidence type="ECO:0000313" key="11">
    <source>
        <dbReference type="Proteomes" id="UP000297407"/>
    </source>
</evidence>
<dbReference type="PANTHER" id="PTHR30221">
    <property type="entry name" value="SMALL-CONDUCTANCE MECHANOSENSITIVE CHANNEL"/>
    <property type="match status" value="1"/>
</dbReference>
<keyword evidence="4 7" id="KW-0812">Transmembrane</keyword>
<dbReference type="InterPro" id="IPR011066">
    <property type="entry name" value="MscS_channel_C_sf"/>
</dbReference>
<dbReference type="RefSeq" id="WP_135526119.1">
    <property type="nucleotide sequence ID" value="NZ_SRLH01000004.1"/>
</dbReference>
<keyword evidence="6 7" id="KW-0472">Membrane</keyword>
<dbReference type="Gene3D" id="2.30.30.60">
    <property type="match status" value="1"/>
</dbReference>
<evidence type="ECO:0000256" key="3">
    <source>
        <dbReference type="ARBA" id="ARBA00022475"/>
    </source>
</evidence>
<reference evidence="10 11" key="1">
    <citation type="submission" date="2019-04" db="EMBL/GenBank/DDBJ databases">
        <title>Flavobacterium sp. strain DS2-A Genome sequencing and assembly.</title>
        <authorList>
            <person name="Kim I."/>
        </authorList>
    </citation>
    <scope>NUCLEOTIDE SEQUENCE [LARGE SCALE GENOMIC DNA]</scope>
    <source>
        <strain evidence="10 11">DS2-A</strain>
    </source>
</reference>
<evidence type="ECO:0000256" key="4">
    <source>
        <dbReference type="ARBA" id="ARBA00022692"/>
    </source>
</evidence>
<feature type="domain" description="Mechanosensitive ion channel MscS" evidence="8">
    <location>
        <begin position="107"/>
        <end position="172"/>
    </location>
</feature>
<dbReference type="Proteomes" id="UP000297407">
    <property type="component" value="Unassembled WGS sequence"/>
</dbReference>
<dbReference type="AlphaFoldDB" id="A0A4Z0L6B7"/>
<dbReference type="SUPFAM" id="SSF82689">
    <property type="entry name" value="Mechanosensitive channel protein MscS (YggB), C-terminal domain"/>
    <property type="match status" value="1"/>
</dbReference>
<evidence type="ECO:0000313" key="10">
    <source>
        <dbReference type="EMBL" id="TGD57947.1"/>
    </source>
</evidence>
<dbReference type="GO" id="GO:0005886">
    <property type="term" value="C:plasma membrane"/>
    <property type="evidence" value="ECO:0007669"/>
    <property type="project" value="UniProtKB-SubCell"/>
</dbReference>
<dbReference type="EMBL" id="SRLH01000004">
    <property type="protein sequence ID" value="TGD57947.1"/>
    <property type="molecule type" value="Genomic_DNA"/>
</dbReference>
<protein>
    <submittedName>
        <fullName evidence="10">Mechanosensitive ion channel</fullName>
    </submittedName>
</protein>
<keyword evidence="11" id="KW-1185">Reference proteome</keyword>
<dbReference type="Pfam" id="PF21082">
    <property type="entry name" value="MS_channel_3rd"/>
    <property type="match status" value="1"/>
</dbReference>
<dbReference type="InterPro" id="IPR045275">
    <property type="entry name" value="MscS_archaea/bacteria_type"/>
</dbReference>
<dbReference type="InterPro" id="IPR008910">
    <property type="entry name" value="MSC_TM_helix"/>
</dbReference>
<dbReference type="SUPFAM" id="SSF82861">
    <property type="entry name" value="Mechanosensitive channel protein MscS (YggB), transmembrane region"/>
    <property type="match status" value="1"/>
</dbReference>
<feature type="transmembrane region" description="Helical" evidence="7">
    <location>
        <begin position="61"/>
        <end position="80"/>
    </location>
</feature>
<proteinExistence type="inferred from homology"/>
<dbReference type="Pfam" id="PF00924">
    <property type="entry name" value="MS_channel_2nd"/>
    <property type="match status" value="1"/>
</dbReference>
<evidence type="ECO:0000256" key="2">
    <source>
        <dbReference type="ARBA" id="ARBA00008017"/>
    </source>
</evidence>
<name>A0A4Z0L6B7_9FLAO</name>
<accession>A0A4Z0L6B7</accession>
<evidence type="ECO:0000259" key="8">
    <source>
        <dbReference type="Pfam" id="PF00924"/>
    </source>
</evidence>
<dbReference type="Pfam" id="PF05552">
    <property type="entry name" value="MS_channel_1st_1"/>
    <property type="match status" value="1"/>
</dbReference>
<dbReference type="Gene3D" id="3.30.70.100">
    <property type="match status" value="1"/>
</dbReference>
<comment type="caution">
    <text evidence="10">The sequence shown here is derived from an EMBL/GenBank/DDBJ whole genome shotgun (WGS) entry which is preliminary data.</text>
</comment>
<dbReference type="OrthoDB" id="9809206at2"/>
<dbReference type="PANTHER" id="PTHR30221:SF1">
    <property type="entry name" value="SMALL-CONDUCTANCE MECHANOSENSITIVE CHANNEL"/>
    <property type="match status" value="1"/>
</dbReference>
<feature type="transmembrane region" description="Helical" evidence="7">
    <location>
        <begin position="86"/>
        <end position="104"/>
    </location>
</feature>
<feature type="transmembrane region" description="Helical" evidence="7">
    <location>
        <begin position="20"/>
        <end position="41"/>
    </location>
</feature>
<dbReference type="InterPro" id="IPR010920">
    <property type="entry name" value="LSM_dom_sf"/>
</dbReference>
<dbReference type="InterPro" id="IPR049278">
    <property type="entry name" value="MS_channel_C"/>
</dbReference>
<dbReference type="InterPro" id="IPR023408">
    <property type="entry name" value="MscS_beta-dom_sf"/>
</dbReference>
<sequence>MTPVATIKYISDNVDAFIEYSPKLLTALFILFAGHYAINLFRRLANREVRKRELDLTLSKFLINIGTWLLRVLLFVTFISKLGIETASFVAIIGAAGLAIGLSLQGSLSNFAGGILIILFKPFEVGDSIEVQGVSGTVAEIQIFVTKLTASNNQVIFIPNGALSNGNIINHSLEGTRRADLPVLISYDDDLKKAKEIILSILNTNEKVLQEPAPAVDVTALTETGVRLSIKPWATNEDYSKMCAEVLENCKIELNKAGIVLEKKV</sequence>
<feature type="domain" description="Mechanosensitive ion channel MscS C-terminal" evidence="9">
    <location>
        <begin position="182"/>
        <end position="260"/>
    </location>
</feature>
<organism evidence="10 11">
    <name type="scientific">Flavobacterium humi</name>
    <dbReference type="NCBI Taxonomy" id="2562683"/>
    <lineage>
        <taxon>Bacteria</taxon>
        <taxon>Pseudomonadati</taxon>
        <taxon>Bacteroidota</taxon>
        <taxon>Flavobacteriia</taxon>
        <taxon>Flavobacteriales</taxon>
        <taxon>Flavobacteriaceae</taxon>
        <taxon>Flavobacterium</taxon>
    </lineage>
</organism>
<evidence type="ECO:0000256" key="1">
    <source>
        <dbReference type="ARBA" id="ARBA00004651"/>
    </source>
</evidence>
<dbReference type="SUPFAM" id="SSF50182">
    <property type="entry name" value="Sm-like ribonucleoproteins"/>
    <property type="match status" value="1"/>
</dbReference>
<dbReference type="GO" id="GO:0008381">
    <property type="term" value="F:mechanosensitive monoatomic ion channel activity"/>
    <property type="evidence" value="ECO:0007669"/>
    <property type="project" value="InterPro"/>
</dbReference>
<evidence type="ECO:0000256" key="6">
    <source>
        <dbReference type="ARBA" id="ARBA00023136"/>
    </source>
</evidence>
<keyword evidence="5 7" id="KW-1133">Transmembrane helix</keyword>
<dbReference type="InterPro" id="IPR006685">
    <property type="entry name" value="MscS_channel_2nd"/>
</dbReference>
<dbReference type="InterPro" id="IPR011014">
    <property type="entry name" value="MscS_channel_TM-2"/>
</dbReference>
<evidence type="ECO:0000256" key="5">
    <source>
        <dbReference type="ARBA" id="ARBA00022989"/>
    </source>
</evidence>
<comment type="subcellular location">
    <subcellularLocation>
        <location evidence="1">Cell membrane</location>
        <topology evidence="1">Multi-pass membrane protein</topology>
    </subcellularLocation>
</comment>
<gene>
    <name evidence="10" type="ORF">E4635_08015</name>
</gene>
<comment type="similarity">
    <text evidence="2">Belongs to the MscS (TC 1.A.23) family.</text>
</comment>
<keyword evidence="3" id="KW-1003">Cell membrane</keyword>